<accession>W9C2F9</accession>
<keyword evidence="3" id="KW-1185">Reference proteome</keyword>
<comment type="similarity">
    <text evidence="1">Belongs to the FAD-binding monooxygenase family.</text>
</comment>
<evidence type="ECO:0000256" key="1">
    <source>
        <dbReference type="ARBA" id="ARBA00010139"/>
    </source>
</evidence>
<dbReference type="HOGENOM" id="CLU_006937_6_3_1"/>
<dbReference type="PANTHER" id="PTHR42877:SF7">
    <property type="entry name" value="FLAVIN-BINDING MONOOXYGENASE-RELATED"/>
    <property type="match status" value="1"/>
</dbReference>
<dbReference type="Proteomes" id="UP000019487">
    <property type="component" value="Unassembled WGS sequence"/>
</dbReference>
<comment type="caution">
    <text evidence="2">The sequence shown here is derived from an EMBL/GenBank/DDBJ whole genome shotgun (WGS) entry which is preliminary data.</text>
</comment>
<sequence>MGSISSFTIKDEPIENLRPLKGIGGTCPGCACDIPSHSYQYSFDPNPDWSSLYAPAAEICAYLQGIAKTKLGIENISTGETFEDDADVLISARGSLNNITWPDIPGLNAFQGEVMHSAKWNQNYDFQNKILKLTVSLAAMESMGFDANQPEFSPEQRKEFANNPQALQSFRRIIEVAGNTIHWASFRDSEVQKYALLVIRATMKDRLAKKPDILEALVPSFAVGCRRLTPGPGYLEALTAPNVDIISEEIDSITSNYVRLESGKEIHLDVLVCATGFHTTNIPRFSIIGKHGQSLEKRFTPYSETYLSITVNNFPNLLMMLGPNSNIGSGSLTRILESEGDYIVKCIRKLQKEDSASMVPKKQRVNDFSEYCKAYFEKTIYLDECRSWYKDPELNRITGLWPGSTLHALEAFRSPRWEDFEYEPRKGSGGECNALNRLGNGWSVTQLGAGDQAW</sequence>
<dbReference type="EMBL" id="AYSA01000746">
    <property type="protein sequence ID" value="ESZ89873.1"/>
    <property type="molecule type" value="Genomic_DNA"/>
</dbReference>
<dbReference type="AlphaFoldDB" id="W9C2F9"/>
<gene>
    <name evidence="2" type="ORF">SBOR_9742</name>
</gene>
<name>W9C2F9_SCLBF</name>
<protein>
    <submittedName>
        <fullName evidence="2">Putative monooxygenase</fullName>
    </submittedName>
</protein>
<dbReference type="Gene3D" id="3.50.50.60">
    <property type="entry name" value="FAD/NAD(P)-binding domain"/>
    <property type="match status" value="2"/>
</dbReference>
<evidence type="ECO:0000313" key="2">
    <source>
        <dbReference type="EMBL" id="ESZ89873.1"/>
    </source>
</evidence>
<dbReference type="STRING" id="1432307.W9C2F9"/>
<proteinExistence type="inferred from homology"/>
<dbReference type="SUPFAM" id="SSF51905">
    <property type="entry name" value="FAD/NAD(P)-binding domain"/>
    <property type="match status" value="2"/>
</dbReference>
<dbReference type="InterPro" id="IPR036188">
    <property type="entry name" value="FAD/NAD-bd_sf"/>
</dbReference>
<reference evidence="2 3" key="1">
    <citation type="journal article" date="2014" name="Genome Announc.">
        <title>Draft genome sequence of Sclerotinia borealis, a psychrophilic plant pathogenic fungus.</title>
        <authorList>
            <person name="Mardanov A.V."/>
            <person name="Beletsky A.V."/>
            <person name="Kadnikov V.V."/>
            <person name="Ignatov A.N."/>
            <person name="Ravin N.V."/>
        </authorList>
    </citation>
    <scope>NUCLEOTIDE SEQUENCE [LARGE SCALE GENOMIC DNA]</scope>
    <source>
        <strain evidence="3">F-4157</strain>
    </source>
</reference>
<dbReference type="PANTHER" id="PTHR42877">
    <property type="entry name" value="L-ORNITHINE N(5)-MONOOXYGENASE-RELATED"/>
    <property type="match status" value="1"/>
</dbReference>
<dbReference type="InterPro" id="IPR051209">
    <property type="entry name" value="FAD-bind_Monooxygenase_sf"/>
</dbReference>
<dbReference type="OrthoDB" id="74360at2759"/>
<organism evidence="2 3">
    <name type="scientific">Sclerotinia borealis (strain F-4128)</name>
    <dbReference type="NCBI Taxonomy" id="1432307"/>
    <lineage>
        <taxon>Eukaryota</taxon>
        <taxon>Fungi</taxon>
        <taxon>Dikarya</taxon>
        <taxon>Ascomycota</taxon>
        <taxon>Pezizomycotina</taxon>
        <taxon>Leotiomycetes</taxon>
        <taxon>Helotiales</taxon>
        <taxon>Sclerotiniaceae</taxon>
        <taxon>Sclerotinia</taxon>
    </lineage>
</organism>
<keyword evidence="2" id="KW-0560">Oxidoreductase</keyword>
<evidence type="ECO:0000313" key="3">
    <source>
        <dbReference type="Proteomes" id="UP000019487"/>
    </source>
</evidence>
<keyword evidence="2" id="KW-0503">Monooxygenase</keyword>
<dbReference type="GO" id="GO:0004497">
    <property type="term" value="F:monooxygenase activity"/>
    <property type="evidence" value="ECO:0007669"/>
    <property type="project" value="UniProtKB-KW"/>
</dbReference>